<feature type="domain" description="BEACH" evidence="2">
    <location>
        <begin position="1862"/>
        <end position="2143"/>
    </location>
</feature>
<evidence type="ECO:0000313" key="4">
    <source>
        <dbReference type="Proteomes" id="UP000179807"/>
    </source>
</evidence>
<dbReference type="InterPro" id="IPR036372">
    <property type="entry name" value="BEACH_dom_sf"/>
</dbReference>
<gene>
    <name evidence="3" type="ORF">TRFO_21177</name>
</gene>
<evidence type="ECO:0000259" key="2">
    <source>
        <dbReference type="PROSITE" id="PS50197"/>
    </source>
</evidence>
<evidence type="ECO:0000256" key="1">
    <source>
        <dbReference type="PROSITE-ProRule" id="PRU00221"/>
    </source>
</evidence>
<dbReference type="Gene3D" id="1.10.1540.10">
    <property type="entry name" value="BEACH domain"/>
    <property type="match status" value="1"/>
</dbReference>
<accession>A0A1J4KIV5</accession>
<dbReference type="InterPro" id="IPR050865">
    <property type="entry name" value="BEACH_Domain"/>
</dbReference>
<organism evidence="3 4">
    <name type="scientific">Tritrichomonas foetus</name>
    <dbReference type="NCBI Taxonomy" id="1144522"/>
    <lineage>
        <taxon>Eukaryota</taxon>
        <taxon>Metamonada</taxon>
        <taxon>Parabasalia</taxon>
        <taxon>Tritrichomonadida</taxon>
        <taxon>Tritrichomonadidae</taxon>
        <taxon>Tritrichomonas</taxon>
    </lineage>
</organism>
<evidence type="ECO:0000313" key="3">
    <source>
        <dbReference type="EMBL" id="OHT09756.1"/>
    </source>
</evidence>
<dbReference type="InterPro" id="IPR015943">
    <property type="entry name" value="WD40/YVTN_repeat-like_dom_sf"/>
</dbReference>
<dbReference type="InterPro" id="IPR000409">
    <property type="entry name" value="BEACH_dom"/>
</dbReference>
<sequence>MKNEDLGESSLINKIFKMKITKSSLNLPPSIMSHAIIVDNRLFNKFNDSSIIEKFSLNINARYNFLLSLTNEWNLIHFSPENNYSIGILVLQSFSALLLSDICSLDSTIINTYLSSLRKSIPLITDETLFIYSFYLVFRKLCNYSNAFNLLNNINEIIDEYTPKLVNFKFIHYFFDDHVAFIIHILDLCWNNQNERNFILVSKHINIIMKLFSCFPKIDEIDLPLIQKLYEQTARIPVDFINEEETNIFVSSFKFCLDIWHLSSIKFEYSMPIIFQFVINPSIINIKYNEKQTNQVEIIQSELNKKEAKGNFRFPSVTDLLEILFNINHPIVSILTFTKSLSCSAILLLVHSFINDDIMKNELIDPNIVILSLLLLKLISKEAKSLSEIIDPKKHINVFFHPAIFNPEVTIFNQPNSPLISIRYLTFQILFLFVNDPCVPSLLCLFFMQNKQNYEICAESFHYIIPMFEFLEIQYSMTLFDFLAQEIKLLITESNQFLLSILIDIINELVERSSTALLICRSASLCITIFSLLHNTELINMILSILQKLFRISFNEITLINDSPLYIVTKENLNSSPIYNILLPMLYNILLEKKFPEKKYFFLSSTFKELLLNFNADDEEKCLIFLDFIRIYHQPTYLWYGEIDWKSINDKLLKFGITRNIYHKLLLIISNSQKYLSNSLDDDYFPGISSIEQKDIVYTVLASDFKFDFLHKMLSITNSSPVQCFICYQIDLPLVLLDYYQNSTNNSEMPIFLQLFINISLCICNRQNVFKYLRMLNPINGSKQNPKSSLLFKALKTLTVPTTDEITPIIQFNDISHFISIPSFSMNDFPNGIFLATHILIEPLIQKNDFIKLFSLKNNEISINCTVYSNRIEIESSLFVAPLVLYSVIPTNKWISFALKIYTFGNIELFIDGIFSGSMHIECSNVPSNCVFEKLIMFHGHCKAVQFTGVVIYPLPIPDNIPLVISNTTLDSLDCLLNNSPRYLFSTKWMQNSRLINFASHHDEGAIYFGTNFPFAHSFYKVFEASKGISFIISLFSQIDLPCETSNLKYIDDLLSCTFSILSNSQPMQNEVMIHDGFAVPAYFLITSNERNITQSLWSQIYHSLPMISHEELYINCLKYMIFNSELWYRAPKELLLEILSGWDKLISDNNTYIIANSISMPTILEIMHVLIISNRLEDLLIKHIITIMVNLIQKLGLNENDLKLIIQIIELDSIESDVIIILFQMLLSFENNKKLIAKSLLQSKLIFITKDPNIIIYFIQYFLSTDSELMDQFLFFFYRSLNYYNDEYNKSLIKKIIDMVNKKSFLNIFISPLLMIIFYYSHNHKSNFDEIDFAKNSLVKLFSSDSSYKFISSETSIFVCFLISLYIMMIQKNLQNLFGKYLSENLQIIDKFLYCFDIISIITNYTLIDDMNNILISAISNILLLNDKLLIQKIISIFSNSLFNCIKSNVFQQNKIYSKIDDLTILIEYYRSIVSKPTIGIHLNPSNGTWIYIKTILFLIQSVIPYCSKYVEDYFHFYILIYYASIFNSKEIISLVSIFSESIELNLDWISPLLIKNMVILDKINIKLPNQIIENDYNIVLQAQSILDIFYSGLTIRHYFTLHLKPISFSNFSQFKRRNHQSELRRTWRHLWQSISHDRSPYIEYSIIHQDHHFKRGNQFDFKFRPILLVRNNKFNNHYEASMLRGSMTKEESDKIFQENSKRLSSHFIFSLDEKESKQIPSIPYNIYGNLSDNHISEKSNGIFYDSSIIYKINDEIAYNSSHIIWCSECEYIKIMETIKGAIYVTHHEYFFTSDNKNLRISGNSIQYVFWCWHDQKPDSIQIFTTEHKGYLIRFPHQESHAFIFNLKKVHMPNIVFFQENPPQEEIENLKLTTKWKNHQISTFEYLTWLNLLSGRSYFDSRKYPIFPIIIKNYESNEIDFSNLDLFRDLNHNVAHMNPNALEKLKEKQSLIGENFLFNSCYSNFMAITYYLLRMEPFTSLHIKLQDGRFDAPMRMFTSIKDNFEKIYGQSASIREYTPEFYFCSEFSMNTNKFNFGITEDGNQINDLILPSWANDSPVKFIQVQQNALESEYVSNHISSWIDLIWGYKQFSSDDDNTFDPKIYPNVWKTKFAEECPETVQDFLNCIGQIPQKLFSSPHVKRKKEPKLRSHNQVVILQNIPSPVVSFKCLGSVYEKMKVIAILNNGSIFCLRFAASNFEISKQHSILFKRFPSNGNRIAFFDKNPSFAYASEGSSQLRIFDFQKRKVIVSQNSPHLAAISCLDVSNDLILTGGDDSCVTLWHYTENTYINSISSLDKINTLPNLTPPPSPSSFNYDSSSISNSNNNIIEQNPNYANNCISEENNNIHNINNDCKKNNQISIVNTLMAHRDAVTCCLISDEYNIVVTCSKDNSMIISKLSDLSLLRVVDLNFENDVYPIHVIITKVMGYILVFAEGKGHHFVVNYTINGRFINKHDFGSEIHQAISVSKRDVIDYFAILNRENQILLYDAFSLNKISLVWKSSKKITLFRYHEQLNDFVVTTSDMHVLFVPVNFP</sequence>
<dbReference type="SMART" id="SM01026">
    <property type="entry name" value="Beach"/>
    <property type="match status" value="1"/>
</dbReference>
<dbReference type="GeneID" id="94836509"/>
<dbReference type="Pfam" id="PF00400">
    <property type="entry name" value="WD40"/>
    <property type="match status" value="1"/>
</dbReference>
<dbReference type="PANTHER" id="PTHR13743">
    <property type="entry name" value="BEIGE/BEACH-RELATED"/>
    <property type="match status" value="1"/>
</dbReference>
<dbReference type="Pfam" id="PF02138">
    <property type="entry name" value="Beach"/>
    <property type="match status" value="1"/>
</dbReference>
<proteinExistence type="predicted"/>
<dbReference type="PANTHER" id="PTHR13743:SF161">
    <property type="entry name" value="BEIGE_BEACH DOMAIN CONTAINING PROTEIN"/>
    <property type="match status" value="1"/>
</dbReference>
<dbReference type="InterPro" id="IPR001680">
    <property type="entry name" value="WD40_rpt"/>
</dbReference>
<dbReference type="EMBL" id="MLAK01000630">
    <property type="protein sequence ID" value="OHT09756.1"/>
    <property type="molecule type" value="Genomic_DNA"/>
</dbReference>
<dbReference type="PROSITE" id="PS50082">
    <property type="entry name" value="WD_REPEATS_2"/>
    <property type="match status" value="1"/>
</dbReference>
<dbReference type="InterPro" id="IPR036322">
    <property type="entry name" value="WD40_repeat_dom_sf"/>
</dbReference>
<keyword evidence="1" id="KW-0853">WD repeat</keyword>
<dbReference type="CDD" id="cd06071">
    <property type="entry name" value="Beach"/>
    <property type="match status" value="1"/>
</dbReference>
<keyword evidence="4" id="KW-1185">Reference proteome</keyword>
<dbReference type="SUPFAM" id="SSF81837">
    <property type="entry name" value="BEACH domain"/>
    <property type="match status" value="1"/>
</dbReference>
<feature type="repeat" description="WD" evidence="1">
    <location>
        <begin position="2253"/>
        <end position="2292"/>
    </location>
</feature>
<comment type="caution">
    <text evidence="3">The sequence shown here is derived from an EMBL/GenBank/DDBJ whole genome shotgun (WGS) entry which is preliminary data.</text>
</comment>
<name>A0A1J4KIV5_9EUKA</name>
<reference evidence="3" key="1">
    <citation type="submission" date="2016-10" db="EMBL/GenBank/DDBJ databases">
        <authorList>
            <person name="Benchimol M."/>
            <person name="Almeida L.G."/>
            <person name="Vasconcelos A.T."/>
            <person name="Perreira-Neves A."/>
            <person name="Rosa I.A."/>
            <person name="Tasca T."/>
            <person name="Bogo M.R."/>
            <person name="de Souza W."/>
        </authorList>
    </citation>
    <scope>NUCLEOTIDE SEQUENCE [LARGE SCALE GENOMIC DNA]</scope>
    <source>
        <strain evidence="3">K</strain>
    </source>
</reference>
<dbReference type="Proteomes" id="UP000179807">
    <property type="component" value="Unassembled WGS sequence"/>
</dbReference>
<protein>
    <recommendedName>
        <fullName evidence="2">BEACH domain-containing protein</fullName>
    </recommendedName>
</protein>
<dbReference type="PROSITE" id="PS50197">
    <property type="entry name" value="BEACH"/>
    <property type="match status" value="1"/>
</dbReference>
<dbReference type="SUPFAM" id="SSF50729">
    <property type="entry name" value="PH domain-like"/>
    <property type="match status" value="1"/>
</dbReference>
<dbReference type="OrthoDB" id="26681at2759"/>
<dbReference type="VEuPathDB" id="TrichDB:TRFO_21177"/>
<dbReference type="Gene3D" id="2.130.10.10">
    <property type="entry name" value="YVTN repeat-like/Quinoprotein amine dehydrogenase"/>
    <property type="match status" value="2"/>
</dbReference>
<dbReference type="SUPFAM" id="SSF50978">
    <property type="entry name" value="WD40 repeat-like"/>
    <property type="match status" value="1"/>
</dbReference>
<dbReference type="RefSeq" id="XP_068362892.1">
    <property type="nucleotide sequence ID" value="XM_068501805.1"/>
</dbReference>
<dbReference type="SMART" id="SM00320">
    <property type="entry name" value="WD40"/>
    <property type="match status" value="2"/>
</dbReference>